<proteinExistence type="inferred from homology"/>
<dbReference type="Gene3D" id="2.10.110.10">
    <property type="entry name" value="Cysteine Rich Protein"/>
    <property type="match status" value="1"/>
</dbReference>
<dbReference type="Pfam" id="PF17916">
    <property type="entry name" value="LID"/>
    <property type="match status" value="1"/>
</dbReference>
<dbReference type="STRING" id="6280.A0A158PRB9"/>
<name>A0A158PRB9_BRUPA</name>
<feature type="region of interest" description="Disordered" evidence="3">
    <location>
        <begin position="496"/>
        <end position="547"/>
    </location>
</feature>
<keyword evidence="6" id="KW-1185">Reference proteome</keyword>
<dbReference type="Proteomes" id="UP000278627">
    <property type="component" value="Unassembled WGS sequence"/>
</dbReference>
<comment type="similarity">
    <text evidence="1 2">Belongs to the LDB family.</text>
</comment>
<dbReference type="Pfam" id="PF01803">
    <property type="entry name" value="LIM_bind"/>
    <property type="match status" value="1"/>
</dbReference>
<feature type="compositionally biased region" description="Pro residues" evidence="3">
    <location>
        <begin position="191"/>
        <end position="217"/>
    </location>
</feature>
<evidence type="ECO:0000313" key="6">
    <source>
        <dbReference type="Proteomes" id="UP000278627"/>
    </source>
</evidence>
<dbReference type="WBParaSite" id="BPAG_0000988601-mRNA-1">
    <property type="protein sequence ID" value="BPAG_0000988601-mRNA-1"/>
    <property type="gene ID" value="BPAG_0000988601"/>
</dbReference>
<reference evidence="7" key="1">
    <citation type="submission" date="2016-04" db="UniProtKB">
        <authorList>
            <consortium name="WormBaseParasite"/>
        </authorList>
    </citation>
    <scope>IDENTIFICATION</scope>
</reference>
<evidence type="ECO:0000256" key="1">
    <source>
        <dbReference type="ARBA" id="ARBA00006928"/>
    </source>
</evidence>
<accession>A0A158PRB9</accession>
<dbReference type="PANTHER" id="PTHR10378">
    <property type="entry name" value="LIM DOMAIN-BINDING PROTEIN"/>
    <property type="match status" value="1"/>
</dbReference>
<organism evidence="7">
    <name type="scientific">Brugia pahangi</name>
    <name type="common">Filarial nematode worm</name>
    <dbReference type="NCBI Taxonomy" id="6280"/>
    <lineage>
        <taxon>Eukaryota</taxon>
        <taxon>Metazoa</taxon>
        <taxon>Ecdysozoa</taxon>
        <taxon>Nematoda</taxon>
        <taxon>Chromadorea</taxon>
        <taxon>Rhabditida</taxon>
        <taxon>Spirurina</taxon>
        <taxon>Spiruromorpha</taxon>
        <taxon>Filarioidea</taxon>
        <taxon>Onchocercidae</taxon>
        <taxon>Brugia</taxon>
    </lineage>
</organism>
<feature type="region of interest" description="Disordered" evidence="3">
    <location>
        <begin position="147"/>
        <end position="224"/>
    </location>
</feature>
<reference evidence="5 6" key="2">
    <citation type="submission" date="2018-11" db="EMBL/GenBank/DDBJ databases">
        <authorList>
            <consortium name="Pathogen Informatics"/>
        </authorList>
    </citation>
    <scope>NUCLEOTIDE SEQUENCE [LARGE SCALE GENOMIC DNA]</scope>
</reference>
<dbReference type="PROSITE" id="PS51957">
    <property type="entry name" value="LID"/>
    <property type="match status" value="1"/>
</dbReference>
<dbReference type="GO" id="GO:0030274">
    <property type="term" value="F:LIM domain binding"/>
    <property type="evidence" value="ECO:0007669"/>
    <property type="project" value="UniProtKB-UniRule"/>
</dbReference>
<evidence type="ECO:0000259" key="4">
    <source>
        <dbReference type="PROSITE" id="PS51957"/>
    </source>
</evidence>
<dbReference type="EMBL" id="UZAD01013167">
    <property type="protein sequence ID" value="VDN91034.1"/>
    <property type="molecule type" value="Genomic_DNA"/>
</dbReference>
<protein>
    <submittedName>
        <fullName evidence="7">LID domain-containing protein</fullName>
    </submittedName>
</protein>
<evidence type="ECO:0000256" key="2">
    <source>
        <dbReference type="PROSITE-ProRule" id="PRU01302"/>
    </source>
</evidence>
<dbReference type="AlphaFoldDB" id="A0A158PRB9"/>
<gene>
    <name evidence="5" type="ORF">BPAG_LOCUS9848</name>
</gene>
<feature type="compositionally biased region" description="Polar residues" evidence="3">
    <location>
        <begin position="538"/>
        <end position="547"/>
    </location>
</feature>
<feature type="compositionally biased region" description="Pro residues" evidence="3">
    <location>
        <begin position="169"/>
        <end position="178"/>
    </location>
</feature>
<feature type="region of interest" description="Disordered" evidence="3">
    <location>
        <begin position="79"/>
        <end position="112"/>
    </location>
</feature>
<dbReference type="InterPro" id="IPR041363">
    <property type="entry name" value="LID"/>
</dbReference>
<evidence type="ECO:0000313" key="7">
    <source>
        <dbReference type="WBParaSite" id="BPAG_0000988601-mRNA-1"/>
    </source>
</evidence>
<sequence length="670" mass="75057">MRRGAIIFDKHCGRRHVTLTACMREISHISQGMKWNTLAPDVARHFCCNKLSHLSLWLLLFDPRGQNFSRKAFSLRSEPMPRRKANENGTASAAVGTARPRARRSKKDVGSLEPKLEMVQGMYDSGQTPSAMQTVPMMHNHNGMIPIHDDGGPMSSHHVYTPPTGSMGAPPPPPPPPEYYQAVPPGYQPSLGPPPGPAPQAPPPAPHQFIEPEPPQSPFVGQPSHLQQHNHMIMRYRHVAPMGMPNHQQGPPPSQLEFRLHEMNRRLFIFSNSGIQEKDHGQWWDAFAHEFFDDDAKMSFLLFDDQTPGHHHRYTIGRLLIPRYFRSIFESGVKEMFYVIRTPSREQAGGPWTVVLDCDNVLLVSKHDKPVLSEVHTDCKLMCEFAFDDTYGYRIRQWNIELRHCQEFVLRDVNMLQDSETQEKLKMNITRTGMTQITLNYLKLCVILEPMQVLMSQSKSHNIPPRESLKQTLFQAHAKMQQYQQQQQMAMNAIGGMNPSHVLPPTPVEEPTSKKPRKRTRKTATGASTASNAKKKNNSPPSTNAANFSMNSHFPLQYQDVMVVGEPSMMGGEYGEEDERTISRVENTQFDPSAMQNSLPSMNHQMSTTMSAIGGPPPPQTYMPDFELTSIGGWGVNTGSQVPSSVAPPAACGTPLGVNTPITACDPQQT</sequence>
<evidence type="ECO:0000313" key="5">
    <source>
        <dbReference type="EMBL" id="VDN91034.1"/>
    </source>
</evidence>
<feature type="domain" description="LIM interaction" evidence="4">
    <location>
        <begin position="560"/>
        <end position="599"/>
    </location>
</feature>
<evidence type="ECO:0000256" key="3">
    <source>
        <dbReference type="SAM" id="MobiDB-lite"/>
    </source>
</evidence>
<dbReference type="InterPro" id="IPR029005">
    <property type="entry name" value="LIM-bd/SEUSS"/>
</dbReference>